<keyword evidence="2" id="KW-1185">Reference proteome</keyword>
<evidence type="ECO:0000313" key="2">
    <source>
        <dbReference type="Proteomes" id="UP001164539"/>
    </source>
</evidence>
<sequence>MGCGISKIGQPEEGAVRPVSAFKRPPGRHAHANVDIPVEVSESVIGNAMKDDEDYSVNQYGRKSTASSPAAGTGIARISESVSAKNKADAEEKDQRGIGTDNNEGGRNQVTGHNGGNYEGGGESINEEDEYRSFCPGSPSFREYVDSGSTVGYNHQGSVNANEDKNNSLEERPWHFRKAHTAGPGHGRILNREKVHGLKSSETHGRKSRRRGLRRPGWIGRSKKSI</sequence>
<organism evidence="1 2">
    <name type="scientific">Melia azedarach</name>
    <name type="common">Chinaberry tree</name>
    <dbReference type="NCBI Taxonomy" id="155640"/>
    <lineage>
        <taxon>Eukaryota</taxon>
        <taxon>Viridiplantae</taxon>
        <taxon>Streptophyta</taxon>
        <taxon>Embryophyta</taxon>
        <taxon>Tracheophyta</taxon>
        <taxon>Spermatophyta</taxon>
        <taxon>Magnoliopsida</taxon>
        <taxon>eudicotyledons</taxon>
        <taxon>Gunneridae</taxon>
        <taxon>Pentapetalae</taxon>
        <taxon>rosids</taxon>
        <taxon>malvids</taxon>
        <taxon>Sapindales</taxon>
        <taxon>Meliaceae</taxon>
        <taxon>Melia</taxon>
    </lineage>
</organism>
<proteinExistence type="predicted"/>
<name>A0ACC1Z0M0_MELAZ</name>
<dbReference type="Proteomes" id="UP001164539">
    <property type="component" value="Chromosome 1"/>
</dbReference>
<gene>
    <name evidence="1" type="ORF">OWV82_002287</name>
</gene>
<dbReference type="EMBL" id="CM051394">
    <property type="protein sequence ID" value="KAJ4729515.1"/>
    <property type="molecule type" value="Genomic_DNA"/>
</dbReference>
<reference evidence="1 2" key="1">
    <citation type="journal article" date="2023" name="Science">
        <title>Complex scaffold remodeling in plant triterpene biosynthesis.</title>
        <authorList>
            <person name="De La Pena R."/>
            <person name="Hodgson H."/>
            <person name="Liu J.C."/>
            <person name="Stephenson M.J."/>
            <person name="Martin A.C."/>
            <person name="Owen C."/>
            <person name="Harkess A."/>
            <person name="Leebens-Mack J."/>
            <person name="Jimenez L.E."/>
            <person name="Osbourn A."/>
            <person name="Sattely E.S."/>
        </authorList>
    </citation>
    <scope>NUCLEOTIDE SEQUENCE [LARGE SCALE GENOMIC DNA]</scope>
    <source>
        <strain evidence="2">cv. JPN11</strain>
        <tissue evidence="1">Leaf</tissue>
    </source>
</reference>
<comment type="caution">
    <text evidence="1">The sequence shown here is derived from an EMBL/GenBank/DDBJ whole genome shotgun (WGS) entry which is preliminary data.</text>
</comment>
<protein>
    <submittedName>
        <fullName evidence="1">Uncharacterized protein</fullName>
    </submittedName>
</protein>
<evidence type="ECO:0000313" key="1">
    <source>
        <dbReference type="EMBL" id="KAJ4729515.1"/>
    </source>
</evidence>
<accession>A0ACC1Z0M0</accession>